<evidence type="ECO:0000256" key="7">
    <source>
        <dbReference type="ARBA" id="ARBA00023163"/>
    </source>
</evidence>
<dbReference type="EMBL" id="PFAO01000018">
    <property type="protein sequence ID" value="PIT95518.1"/>
    <property type="molecule type" value="Genomic_DNA"/>
</dbReference>
<dbReference type="SUPFAM" id="SSF55257">
    <property type="entry name" value="RBP11-like subunits of RNA polymerase"/>
    <property type="match status" value="1"/>
</dbReference>
<dbReference type="FunFam" id="2.170.120.12:FF:000001">
    <property type="entry name" value="DNA-directed RNA polymerase subunit alpha"/>
    <property type="match status" value="1"/>
</dbReference>
<proteinExistence type="inferred from homology"/>
<dbReference type="EC" id="2.7.7.6" evidence="2"/>
<evidence type="ECO:0000256" key="9">
    <source>
        <dbReference type="ARBA" id="ARBA00033070"/>
    </source>
</evidence>
<keyword evidence="5" id="KW-0808">Transferase</keyword>
<evidence type="ECO:0000256" key="3">
    <source>
        <dbReference type="ARBA" id="ARBA00015972"/>
    </source>
</evidence>
<evidence type="ECO:0000313" key="12">
    <source>
        <dbReference type="EMBL" id="PIT95518.1"/>
    </source>
</evidence>
<evidence type="ECO:0000256" key="6">
    <source>
        <dbReference type="ARBA" id="ARBA00022695"/>
    </source>
</evidence>
<accession>A0A2M6WRT7</accession>
<dbReference type="GO" id="GO:0000428">
    <property type="term" value="C:DNA-directed RNA polymerase complex"/>
    <property type="evidence" value="ECO:0007669"/>
    <property type="project" value="UniProtKB-KW"/>
</dbReference>
<dbReference type="GO" id="GO:0003899">
    <property type="term" value="F:DNA-directed RNA polymerase activity"/>
    <property type="evidence" value="ECO:0007669"/>
    <property type="project" value="UniProtKB-EC"/>
</dbReference>
<keyword evidence="4 12" id="KW-0240">DNA-directed RNA polymerase</keyword>
<comment type="similarity">
    <text evidence="1">Belongs to the RNA polymerase alpha chain family.</text>
</comment>
<comment type="caution">
    <text evidence="12">The sequence shown here is derived from an EMBL/GenBank/DDBJ whole genome shotgun (WGS) entry which is preliminary data.</text>
</comment>
<evidence type="ECO:0000256" key="5">
    <source>
        <dbReference type="ARBA" id="ARBA00022679"/>
    </source>
</evidence>
<dbReference type="SUPFAM" id="SSF56553">
    <property type="entry name" value="Insert subdomain of RNA polymerase alpha subunit"/>
    <property type="match status" value="1"/>
</dbReference>
<evidence type="ECO:0000256" key="10">
    <source>
        <dbReference type="ARBA" id="ARBA00048552"/>
    </source>
</evidence>
<dbReference type="Gene3D" id="2.170.120.12">
    <property type="entry name" value="DNA-directed RNA polymerase, insert domain"/>
    <property type="match status" value="1"/>
</dbReference>
<dbReference type="InterPro" id="IPR036643">
    <property type="entry name" value="RNApol_insert_sf"/>
</dbReference>
<dbReference type="SMART" id="SM00662">
    <property type="entry name" value="RPOLD"/>
    <property type="match status" value="1"/>
</dbReference>
<dbReference type="InterPro" id="IPR011773">
    <property type="entry name" value="DNA-dir_RpoA"/>
</dbReference>
<dbReference type="GO" id="GO:0005737">
    <property type="term" value="C:cytoplasm"/>
    <property type="evidence" value="ECO:0007669"/>
    <property type="project" value="UniProtKB-ARBA"/>
</dbReference>
<dbReference type="Pfam" id="PF01193">
    <property type="entry name" value="RNA_pol_L"/>
    <property type="match status" value="1"/>
</dbReference>
<evidence type="ECO:0000256" key="1">
    <source>
        <dbReference type="ARBA" id="ARBA00007123"/>
    </source>
</evidence>
<dbReference type="NCBIfam" id="TIGR02027">
    <property type="entry name" value="rpoA"/>
    <property type="match status" value="1"/>
</dbReference>
<dbReference type="GO" id="GO:0006351">
    <property type="term" value="P:DNA-templated transcription"/>
    <property type="evidence" value="ECO:0007669"/>
    <property type="project" value="InterPro"/>
</dbReference>
<evidence type="ECO:0000256" key="4">
    <source>
        <dbReference type="ARBA" id="ARBA00022478"/>
    </source>
</evidence>
<dbReference type="CDD" id="cd06928">
    <property type="entry name" value="RNAP_alpha_NTD"/>
    <property type="match status" value="1"/>
</dbReference>
<evidence type="ECO:0000256" key="8">
    <source>
        <dbReference type="ARBA" id="ARBA00032524"/>
    </source>
</evidence>
<dbReference type="GO" id="GO:0003677">
    <property type="term" value="F:DNA binding"/>
    <property type="evidence" value="ECO:0007669"/>
    <property type="project" value="InterPro"/>
</dbReference>
<evidence type="ECO:0000313" key="13">
    <source>
        <dbReference type="Proteomes" id="UP000228964"/>
    </source>
</evidence>
<feature type="domain" description="DNA-directed RNA polymerase RpoA/D/Rpb3-type" evidence="11">
    <location>
        <begin position="20"/>
        <end position="228"/>
    </location>
</feature>
<dbReference type="Pfam" id="PF01000">
    <property type="entry name" value="RNA_pol_A_bac"/>
    <property type="match status" value="1"/>
</dbReference>
<organism evidence="12 13">
    <name type="scientific">Candidatus Falkowbacteria bacterium CG10_big_fil_rev_8_21_14_0_10_38_22</name>
    <dbReference type="NCBI Taxonomy" id="1974564"/>
    <lineage>
        <taxon>Bacteria</taxon>
        <taxon>Candidatus Falkowiibacteriota</taxon>
    </lineage>
</organism>
<sequence length="265" mass="29191">METIALPKKIKFIKGDRPNQKQVVIEPCYPGYGTTIGNVLRRVLLSSLPGAAVVGVKFKGADHEFTTLPHIKEDILEITLNLKQLRLKMFTTETVKLELVARGEKEVKASAITKNSQVEIVNPDLTIAHVTDMAGSLEMEIFVAPGKGYVAIESREEEKNEIGYIAIDSIFSPILSVGINIENVRVGKMTNWDKLIISITTDGTITCEDAFAYSTKVLIEQFTALIKSDEPMATEEVMPAAEEPAAPIKALEIKPKKRGRPKKTV</sequence>
<comment type="catalytic activity">
    <reaction evidence="10">
        <text>RNA(n) + a ribonucleoside 5'-triphosphate = RNA(n+1) + diphosphate</text>
        <dbReference type="Rhea" id="RHEA:21248"/>
        <dbReference type="Rhea" id="RHEA-COMP:14527"/>
        <dbReference type="Rhea" id="RHEA-COMP:17342"/>
        <dbReference type="ChEBI" id="CHEBI:33019"/>
        <dbReference type="ChEBI" id="CHEBI:61557"/>
        <dbReference type="ChEBI" id="CHEBI:140395"/>
        <dbReference type="EC" id="2.7.7.6"/>
    </reaction>
</comment>
<dbReference type="AlphaFoldDB" id="A0A2M6WRT7"/>
<dbReference type="Gene3D" id="3.30.1360.10">
    <property type="entry name" value="RNA polymerase, RBP11-like subunit"/>
    <property type="match status" value="1"/>
</dbReference>
<dbReference type="InterPro" id="IPR011262">
    <property type="entry name" value="DNA-dir_RNA_pol_insert"/>
</dbReference>
<keyword evidence="7" id="KW-0804">Transcription</keyword>
<gene>
    <name evidence="12" type="primary">rpoA</name>
    <name evidence="12" type="ORF">COT96_00815</name>
</gene>
<evidence type="ECO:0000259" key="11">
    <source>
        <dbReference type="SMART" id="SM00662"/>
    </source>
</evidence>
<dbReference type="GO" id="GO:0046983">
    <property type="term" value="F:protein dimerization activity"/>
    <property type="evidence" value="ECO:0007669"/>
    <property type="project" value="InterPro"/>
</dbReference>
<dbReference type="InterPro" id="IPR011263">
    <property type="entry name" value="DNA-dir_RNA_pol_RpoA/D/Rpb3"/>
</dbReference>
<dbReference type="InterPro" id="IPR036603">
    <property type="entry name" value="RBP11-like"/>
</dbReference>
<evidence type="ECO:0000256" key="2">
    <source>
        <dbReference type="ARBA" id="ARBA00012418"/>
    </source>
</evidence>
<reference evidence="13" key="1">
    <citation type="submission" date="2017-09" db="EMBL/GenBank/DDBJ databases">
        <title>Depth-based differentiation of microbial function through sediment-hosted aquifers and enrichment of novel symbionts in the deep terrestrial subsurface.</title>
        <authorList>
            <person name="Probst A.J."/>
            <person name="Ladd B."/>
            <person name="Jarett J.K."/>
            <person name="Geller-Mcgrath D.E."/>
            <person name="Sieber C.M.K."/>
            <person name="Emerson J.B."/>
            <person name="Anantharaman K."/>
            <person name="Thomas B.C."/>
            <person name="Malmstrom R."/>
            <person name="Stieglmeier M."/>
            <person name="Klingl A."/>
            <person name="Woyke T."/>
            <person name="Ryan C.M."/>
            <person name="Banfield J.F."/>
        </authorList>
    </citation>
    <scope>NUCLEOTIDE SEQUENCE [LARGE SCALE GENOMIC DNA]</scope>
</reference>
<name>A0A2M6WRT7_9BACT</name>
<keyword evidence="6" id="KW-0548">Nucleotidyltransferase</keyword>
<protein>
    <recommendedName>
        <fullName evidence="3">DNA-directed RNA polymerase subunit alpha</fullName>
        <ecNumber evidence="2">2.7.7.6</ecNumber>
    </recommendedName>
    <alternativeName>
        <fullName evidence="9">RNA polymerase subunit alpha</fullName>
    </alternativeName>
    <alternativeName>
        <fullName evidence="8">Transcriptase subunit alpha</fullName>
    </alternativeName>
</protein>
<dbReference type="Proteomes" id="UP000228964">
    <property type="component" value="Unassembled WGS sequence"/>
</dbReference>